<dbReference type="SUPFAM" id="SSF56281">
    <property type="entry name" value="Metallo-hydrolase/oxidoreductase"/>
    <property type="match status" value="1"/>
</dbReference>
<gene>
    <name evidence="8" type="primary">rnz</name>
    <name evidence="9" type="ORF">SAMN04488109_5350</name>
</gene>
<evidence type="ECO:0000256" key="3">
    <source>
        <dbReference type="ARBA" id="ARBA00022722"/>
    </source>
</evidence>
<evidence type="ECO:0000313" key="10">
    <source>
        <dbReference type="Proteomes" id="UP000184212"/>
    </source>
</evidence>
<comment type="subunit">
    <text evidence="1 8">Homodimer.</text>
</comment>
<feature type="binding site" evidence="8">
    <location>
        <position position="142"/>
    </location>
    <ligand>
        <name>Zn(2+)</name>
        <dbReference type="ChEBI" id="CHEBI:29105"/>
        <label>1</label>
        <note>catalytic</note>
    </ligand>
</feature>
<feature type="binding site" evidence="8">
    <location>
        <position position="270"/>
    </location>
    <ligand>
        <name>Zn(2+)</name>
        <dbReference type="ChEBI" id="CHEBI:29105"/>
        <label>2</label>
        <note>catalytic</note>
    </ligand>
</feature>
<evidence type="ECO:0000256" key="2">
    <source>
        <dbReference type="ARBA" id="ARBA00022694"/>
    </source>
</evidence>
<evidence type="ECO:0000313" key="9">
    <source>
        <dbReference type="EMBL" id="SHH77982.1"/>
    </source>
</evidence>
<keyword evidence="10" id="KW-1185">Reference proteome</keyword>
<dbReference type="GO" id="GO:0008270">
    <property type="term" value="F:zinc ion binding"/>
    <property type="evidence" value="ECO:0007669"/>
    <property type="project" value="UniProtKB-UniRule"/>
</dbReference>
<comment type="catalytic activity">
    <reaction evidence="8">
        <text>Endonucleolytic cleavage of RNA, removing extra 3' nucleotides from tRNA precursor, generating 3' termini of tRNAs. A 3'-hydroxy group is left at the tRNA terminus and a 5'-phosphoryl group is left at the trailer molecule.</text>
        <dbReference type="EC" id="3.1.26.11"/>
    </reaction>
</comment>
<evidence type="ECO:0000256" key="5">
    <source>
        <dbReference type="ARBA" id="ARBA00022759"/>
    </source>
</evidence>
<dbReference type="Proteomes" id="UP000184212">
    <property type="component" value="Unassembled WGS sequence"/>
</dbReference>
<keyword evidence="5 8" id="KW-0255">Endonuclease</keyword>
<keyword evidence="2 8" id="KW-0819">tRNA processing</keyword>
<dbReference type="GO" id="GO:0042781">
    <property type="term" value="F:3'-tRNA processing endoribonuclease activity"/>
    <property type="evidence" value="ECO:0007669"/>
    <property type="project" value="UniProtKB-UniRule"/>
</dbReference>
<keyword evidence="7 8" id="KW-0862">Zinc</keyword>
<dbReference type="HAMAP" id="MF_01818">
    <property type="entry name" value="RNase_Z_BN"/>
    <property type="match status" value="1"/>
</dbReference>
<dbReference type="NCBIfam" id="NF000801">
    <property type="entry name" value="PRK00055.1-3"/>
    <property type="match status" value="1"/>
</dbReference>
<evidence type="ECO:0000256" key="8">
    <source>
        <dbReference type="HAMAP-Rule" id="MF_01818"/>
    </source>
</evidence>
<feature type="binding site" evidence="8">
    <location>
        <position position="64"/>
    </location>
    <ligand>
        <name>Zn(2+)</name>
        <dbReference type="ChEBI" id="CHEBI:29105"/>
        <label>1</label>
        <note>catalytic</note>
    </ligand>
</feature>
<dbReference type="RefSeq" id="WP_073140748.1">
    <property type="nucleotide sequence ID" value="NZ_FQWQ01000004.1"/>
</dbReference>
<feature type="active site" description="Proton acceptor" evidence="8">
    <location>
        <position position="66"/>
    </location>
</feature>
<keyword evidence="6 8" id="KW-0378">Hydrolase</keyword>
<dbReference type="AlphaFoldDB" id="A0A1M5VRV0"/>
<dbReference type="EMBL" id="FQWQ01000004">
    <property type="protein sequence ID" value="SHH77982.1"/>
    <property type="molecule type" value="Genomic_DNA"/>
</dbReference>
<sequence>MSFKITILGSSGAVPAYGRYTSSQLVEIQNRHFLVDCGEGAQMQLMKLQANFHRIDHIFISHLHGDHFLGLMGLIFTMHLQKRTNELHIYSHRGLDEIITTTFRYTRSVPNFNIVFHRLEKDAREVIFEDEVLTVETIPLKHRIRCSGFLFKEKIKPRRIDKTRLPEGLPLLQVANLKKGDDITDAEGNILYKNADLTFDPRPSRSYAYCSDTAYNESMIDQIRDVDMLYHEATFEEEEAQKAAETFHSTARQAATIALKANAKGLLLGHFSARYKDLTPILKEAHATFENAHLAVEGDVFTLSD</sequence>
<comment type="function">
    <text evidence="8">Zinc phosphodiesterase, which displays some tRNA 3'-processing endonuclease activity. Probably involved in tRNA maturation, by removing a 3'-trailer from precursor tRNA.</text>
</comment>
<feature type="binding site" evidence="8">
    <location>
        <position position="62"/>
    </location>
    <ligand>
        <name>Zn(2+)</name>
        <dbReference type="ChEBI" id="CHEBI:29105"/>
        <label>1</label>
        <note>catalytic</note>
    </ligand>
</feature>
<comment type="cofactor">
    <cofactor evidence="8">
        <name>Zn(2+)</name>
        <dbReference type="ChEBI" id="CHEBI:29105"/>
    </cofactor>
    <text evidence="8">Binds 2 Zn(2+) ions.</text>
</comment>
<dbReference type="InterPro" id="IPR036866">
    <property type="entry name" value="RibonucZ/Hydroxyglut_hydro"/>
</dbReference>
<feature type="binding site" evidence="8">
    <location>
        <position position="212"/>
    </location>
    <ligand>
        <name>Zn(2+)</name>
        <dbReference type="ChEBI" id="CHEBI:29105"/>
        <label>1</label>
        <note>catalytic</note>
    </ligand>
</feature>
<accession>A0A1M5VRV0</accession>
<feature type="binding site" evidence="8">
    <location>
        <position position="66"/>
    </location>
    <ligand>
        <name>Zn(2+)</name>
        <dbReference type="ChEBI" id="CHEBI:29105"/>
        <label>2</label>
        <note>catalytic</note>
    </ligand>
</feature>
<dbReference type="EC" id="3.1.26.11" evidence="8"/>
<dbReference type="InterPro" id="IPR013471">
    <property type="entry name" value="RNase_Z/BN"/>
</dbReference>
<keyword evidence="4 8" id="KW-0479">Metal-binding</keyword>
<comment type="similarity">
    <text evidence="8">Belongs to the RNase Z family.</text>
</comment>
<proteinExistence type="inferred from homology"/>
<evidence type="ECO:0000256" key="6">
    <source>
        <dbReference type="ARBA" id="ARBA00022801"/>
    </source>
</evidence>
<dbReference type="NCBIfam" id="TIGR02651">
    <property type="entry name" value="RNase_Z"/>
    <property type="match status" value="1"/>
</dbReference>
<dbReference type="OrthoDB" id="9800940at2"/>
<protein>
    <recommendedName>
        <fullName evidence="8">Ribonuclease Z</fullName>
        <shortName evidence="8">RNase Z</shortName>
        <ecNumber evidence="8">3.1.26.11</ecNumber>
    </recommendedName>
    <alternativeName>
        <fullName evidence="8">tRNA 3 endonuclease</fullName>
    </alternativeName>
    <alternativeName>
        <fullName evidence="8">tRNase Z</fullName>
    </alternativeName>
</protein>
<feature type="binding site" evidence="8">
    <location>
        <position position="67"/>
    </location>
    <ligand>
        <name>Zn(2+)</name>
        <dbReference type="ChEBI" id="CHEBI:29105"/>
        <label>2</label>
        <note>catalytic</note>
    </ligand>
</feature>
<feature type="binding site" evidence="8">
    <location>
        <position position="212"/>
    </location>
    <ligand>
        <name>Zn(2+)</name>
        <dbReference type="ChEBI" id="CHEBI:29105"/>
        <label>2</label>
        <note>catalytic</note>
    </ligand>
</feature>
<dbReference type="Pfam" id="PF23023">
    <property type="entry name" value="Anti-Pycsar_Apyc1"/>
    <property type="match status" value="1"/>
</dbReference>
<dbReference type="STRING" id="947013.SAMN04488109_5350"/>
<organism evidence="9 10">
    <name type="scientific">Chryseolinea serpens</name>
    <dbReference type="NCBI Taxonomy" id="947013"/>
    <lineage>
        <taxon>Bacteria</taxon>
        <taxon>Pseudomonadati</taxon>
        <taxon>Bacteroidota</taxon>
        <taxon>Cytophagia</taxon>
        <taxon>Cytophagales</taxon>
        <taxon>Fulvivirgaceae</taxon>
        <taxon>Chryseolinea</taxon>
    </lineage>
</organism>
<dbReference type="Gene3D" id="3.60.15.10">
    <property type="entry name" value="Ribonuclease Z/Hydroxyacylglutathione hydrolase-like"/>
    <property type="match status" value="1"/>
</dbReference>
<evidence type="ECO:0000256" key="7">
    <source>
        <dbReference type="ARBA" id="ARBA00022833"/>
    </source>
</evidence>
<dbReference type="PANTHER" id="PTHR46018">
    <property type="entry name" value="ZINC PHOSPHODIESTERASE ELAC PROTEIN 1"/>
    <property type="match status" value="1"/>
</dbReference>
<evidence type="ECO:0000256" key="4">
    <source>
        <dbReference type="ARBA" id="ARBA00022723"/>
    </source>
</evidence>
<dbReference type="PANTHER" id="PTHR46018:SF2">
    <property type="entry name" value="ZINC PHOSPHODIESTERASE ELAC PROTEIN 1"/>
    <property type="match status" value="1"/>
</dbReference>
<name>A0A1M5VRV0_9BACT</name>
<dbReference type="CDD" id="cd07717">
    <property type="entry name" value="RNaseZ_ZiPD-like_MBL-fold"/>
    <property type="match status" value="1"/>
</dbReference>
<evidence type="ECO:0000256" key="1">
    <source>
        <dbReference type="ARBA" id="ARBA00011738"/>
    </source>
</evidence>
<keyword evidence="3 8" id="KW-0540">Nuclease</keyword>
<reference evidence="9 10" key="1">
    <citation type="submission" date="2016-11" db="EMBL/GenBank/DDBJ databases">
        <authorList>
            <person name="Jaros S."/>
            <person name="Januszkiewicz K."/>
            <person name="Wedrychowicz H."/>
        </authorList>
    </citation>
    <scope>NUCLEOTIDE SEQUENCE [LARGE SCALE GENOMIC DNA]</scope>
    <source>
        <strain evidence="9 10">DSM 24574</strain>
    </source>
</reference>